<dbReference type="Proteomes" id="UP000034566">
    <property type="component" value="Unassembled WGS sequence"/>
</dbReference>
<dbReference type="Proteomes" id="UP000033835">
    <property type="component" value="Unassembled WGS sequence"/>
</dbReference>
<accession>A0A0F8QFG8</accession>
<dbReference type="EMBL" id="JJPK01000087">
    <property type="protein sequence ID" value="KKG60269.1"/>
    <property type="molecule type" value="Genomic_DNA"/>
</dbReference>
<dbReference type="EMBL" id="JJPJ01000123">
    <property type="protein sequence ID" value="KKG59143.1"/>
    <property type="molecule type" value="Genomic_DNA"/>
</dbReference>
<dbReference type="EMBL" id="JJPW01000017">
    <property type="protein sequence ID" value="KKH03338.1"/>
    <property type="molecule type" value="Genomic_DNA"/>
</dbReference>
<dbReference type="EMBL" id="JJPU01000011">
    <property type="protein sequence ID" value="KKH02684.1"/>
    <property type="molecule type" value="Genomic_DNA"/>
</dbReference>
<evidence type="ECO:0000313" key="14">
    <source>
        <dbReference type="Proteomes" id="UP000034566"/>
    </source>
</evidence>
<dbReference type="PATRIC" id="fig|2209.42.peg.2665"/>
<dbReference type="Proteomes" id="UP000034279">
    <property type="component" value="Unassembled WGS sequence"/>
</dbReference>
<evidence type="ECO:0000313" key="8">
    <source>
        <dbReference type="Proteomes" id="UP000033835"/>
    </source>
</evidence>
<dbReference type="EMBL" id="JJPV01000114">
    <property type="protein sequence ID" value="KKG96965.1"/>
    <property type="molecule type" value="Genomic_DNA"/>
</dbReference>
<evidence type="ECO:0000313" key="6">
    <source>
        <dbReference type="EMBL" id="KKH03338.1"/>
    </source>
</evidence>
<evidence type="ECO:0000313" key="11">
    <source>
        <dbReference type="Proteomes" id="UP000034253"/>
    </source>
</evidence>
<evidence type="ECO:0000313" key="9">
    <source>
        <dbReference type="Proteomes" id="UP000033933"/>
    </source>
</evidence>
<comment type="caution">
    <text evidence="7">The sequence shown here is derived from an EMBL/GenBank/DDBJ whole genome shotgun (WGS) entry which is preliminary data.</text>
</comment>
<evidence type="ECO:0000313" key="13">
    <source>
        <dbReference type="Proteomes" id="UP000034468"/>
    </source>
</evidence>
<gene>
    <name evidence="1" type="ORF">DU33_12165</name>
    <name evidence="3" type="ORF">DU45_20050</name>
    <name evidence="6" type="ORF">DU56_19700</name>
    <name evidence="2" type="ORF">DU64_01660</name>
    <name evidence="5" type="ORF">DU66_02740</name>
    <name evidence="4" type="ORF">DU68_19715</name>
    <name evidence="7" type="ORF">DU87_01830</name>
</gene>
<evidence type="ECO:0000313" key="5">
    <source>
        <dbReference type="EMBL" id="KKH02684.1"/>
    </source>
</evidence>
<evidence type="ECO:0000313" key="3">
    <source>
        <dbReference type="EMBL" id="KKG60269.1"/>
    </source>
</evidence>
<evidence type="ECO:0000313" key="1">
    <source>
        <dbReference type="EMBL" id="KKG54948.1"/>
    </source>
</evidence>
<reference evidence="8 9" key="1">
    <citation type="journal article" date="2015" name="ISME J.">
        <title>Genomic and phenotypic differentiation among Methanosarcina mazei populations from Columbia River sediment.</title>
        <authorList>
            <person name="Youngblut N.D."/>
            <person name="Wirth J.S."/>
            <person name="Henriksen J.R."/>
            <person name="Smith M."/>
            <person name="Simon H."/>
            <person name="Metcalf W.W."/>
            <person name="Whitaker R.J."/>
        </authorList>
    </citation>
    <scope>NUCLEOTIDE SEQUENCE [LARGE SCALE GENOMIC DNA]</scope>
    <source>
        <strain evidence="7 9">1.H.M.0.1</strain>
        <strain evidence="1 10">3.F.T.1A.1</strain>
        <strain evidence="2 12">3.F.T.1A.2</strain>
        <strain evidence="3 14">3.F.T.1A.4</strain>
        <strain evidence="5 13">3.H.M.1B.1</strain>
        <strain evidence="4 8">3.H.M.1B.2</strain>
        <strain evidence="6 11">3.H.M.1B.5</strain>
    </source>
</reference>
<organism evidence="7 9">
    <name type="scientific">Methanosarcina mazei</name>
    <name type="common">Methanosarcina frisia</name>
    <dbReference type="NCBI Taxonomy" id="2209"/>
    <lineage>
        <taxon>Archaea</taxon>
        <taxon>Methanobacteriati</taxon>
        <taxon>Methanobacteriota</taxon>
        <taxon>Stenosarchaea group</taxon>
        <taxon>Methanomicrobia</taxon>
        <taxon>Methanosarcinales</taxon>
        <taxon>Methanosarcinaceae</taxon>
        <taxon>Methanosarcina</taxon>
    </lineage>
</organism>
<evidence type="ECO:0000313" key="2">
    <source>
        <dbReference type="EMBL" id="KKG59143.1"/>
    </source>
</evidence>
<evidence type="ECO:0000313" key="4">
    <source>
        <dbReference type="EMBL" id="KKG96965.1"/>
    </source>
</evidence>
<evidence type="ECO:0000313" key="7">
    <source>
        <dbReference type="EMBL" id="KKH64300.1"/>
    </source>
</evidence>
<dbReference type="EMBL" id="JJQQ01000152">
    <property type="protein sequence ID" value="KKH64300.1"/>
    <property type="molecule type" value="Genomic_DNA"/>
</dbReference>
<proteinExistence type="predicted"/>
<name>A0A0F8QFG8_METMZ</name>
<dbReference type="Proteomes" id="UP000034253">
    <property type="component" value="Unassembled WGS sequence"/>
</dbReference>
<dbReference type="Proteomes" id="UP000034188">
    <property type="component" value="Unassembled WGS sequence"/>
</dbReference>
<protein>
    <submittedName>
        <fullName evidence="7">Uncharacterized protein</fullName>
    </submittedName>
</protein>
<dbReference type="Proteomes" id="UP000034468">
    <property type="component" value="Unassembled WGS sequence"/>
</dbReference>
<evidence type="ECO:0000313" key="10">
    <source>
        <dbReference type="Proteomes" id="UP000034188"/>
    </source>
</evidence>
<sequence length="64" mass="7411">MANLCLNFKTFKDLNKICLFKAIYVNFDSGFDINILIMKFFNQMASQLKSKNLEGDTKSSHNKK</sequence>
<evidence type="ECO:0000313" key="12">
    <source>
        <dbReference type="Proteomes" id="UP000034279"/>
    </source>
</evidence>
<dbReference type="Proteomes" id="UP000033933">
    <property type="component" value="Unassembled WGS sequence"/>
</dbReference>
<dbReference type="AlphaFoldDB" id="A0A0F8QFG8"/>
<dbReference type="EMBL" id="JJPI01000065">
    <property type="protein sequence ID" value="KKG54948.1"/>
    <property type="molecule type" value="Genomic_DNA"/>
</dbReference>